<evidence type="ECO:0000313" key="4">
    <source>
        <dbReference type="Proteomes" id="UP000220922"/>
    </source>
</evidence>
<keyword evidence="2" id="KW-0812">Transmembrane</keyword>
<feature type="transmembrane region" description="Helical" evidence="2">
    <location>
        <begin position="12"/>
        <end position="35"/>
    </location>
</feature>
<dbReference type="AlphaFoldDB" id="A0A2H3L693"/>
<feature type="transmembrane region" description="Helical" evidence="2">
    <location>
        <begin position="139"/>
        <end position="159"/>
    </location>
</feature>
<name>A0A2H3L693_9CHLR</name>
<feature type="transmembrane region" description="Helical" evidence="2">
    <location>
        <begin position="469"/>
        <end position="490"/>
    </location>
</feature>
<feature type="transmembrane region" description="Helical" evidence="2">
    <location>
        <begin position="350"/>
        <end position="367"/>
    </location>
</feature>
<evidence type="ECO:0000256" key="1">
    <source>
        <dbReference type="SAM" id="MobiDB-lite"/>
    </source>
</evidence>
<reference evidence="3 4" key="1">
    <citation type="submission" date="2016-05" db="EMBL/GenBank/DDBJ databases">
        <authorList>
            <person name="Lavstsen T."/>
            <person name="Jespersen J.S."/>
        </authorList>
    </citation>
    <scope>NUCLEOTIDE SEQUENCE [LARGE SCALE GENOMIC DNA]</scope>
    <source>
        <strain evidence="3 4">B7-9</strain>
    </source>
</reference>
<dbReference type="RefSeq" id="WP_097651030.1">
    <property type="nucleotide sequence ID" value="NZ_LYXE01000041.1"/>
</dbReference>
<organism evidence="3 4">
    <name type="scientific">Candidatus Chloroploca asiatica</name>
    <dbReference type="NCBI Taxonomy" id="1506545"/>
    <lineage>
        <taxon>Bacteria</taxon>
        <taxon>Bacillati</taxon>
        <taxon>Chloroflexota</taxon>
        <taxon>Chloroflexia</taxon>
        <taxon>Chloroflexales</taxon>
        <taxon>Chloroflexineae</taxon>
        <taxon>Oscillochloridaceae</taxon>
        <taxon>Candidatus Chloroploca</taxon>
    </lineage>
</organism>
<feature type="transmembrane region" description="Helical" evidence="2">
    <location>
        <begin position="374"/>
        <end position="394"/>
    </location>
</feature>
<keyword evidence="2" id="KW-0472">Membrane</keyword>
<dbReference type="Proteomes" id="UP000220922">
    <property type="component" value="Unassembled WGS sequence"/>
</dbReference>
<keyword evidence="4" id="KW-1185">Reference proteome</keyword>
<feature type="transmembrane region" description="Helical" evidence="2">
    <location>
        <begin position="205"/>
        <end position="224"/>
    </location>
</feature>
<evidence type="ECO:0000313" key="3">
    <source>
        <dbReference type="EMBL" id="PDW00488.1"/>
    </source>
</evidence>
<feature type="compositionally biased region" description="Basic and acidic residues" evidence="1">
    <location>
        <begin position="237"/>
        <end position="251"/>
    </location>
</feature>
<feature type="transmembrane region" description="Helical" evidence="2">
    <location>
        <begin position="418"/>
        <end position="436"/>
    </location>
</feature>
<sequence length="756" mass="83819">MTEAGRSGRQRWFAWVLGAVTSYVVLALLVFLPVVPRFGQALQGGPIAGADGWQHTWHVWWTALAVTTGQNPFVTPLLFHPQGALLYVQPLNVSNGLLVLPVTLTFGPVAGYNTAALLSFVLAGLAGYLLALRVSGAHLPAWIGGLAFAWAPLHMTRLYDGQLELMAVQWPALYAFFALRAVETRRVRDALLAGLMLAVTGYTSWYYLLFLLVWSVAFALLWLPRGGGKTGVARADSSPHPEGSERARRDPTPNQRHPQLLRQYGVWLRQWVVIGLTALLVLAPVLIPAMVSLYGPERDLAEVNPEEVRISSANLLDFVLPSYLHPLWGPTVAATAGAVWHPLSADWNVALGYTILALGLIGGVLAWRQAWRWWILAGVGMLFALGPELQVGPWQTGVPMPYRLLQALPGADFARRPLHFAMLTTLALAPLAALGMREVLARVAGQPHGGTTDGSGARQTQRGQPLRSWLVLGAVVGLLSFELLPVRWILHDAAIHPYYATIAPDDGALLHVPPPVYKDFEAQKAQMTHHEPILGGYLARIPQYDASYAPGIQPFWQMRPVTEQMLHPLDAALASMSYYGVRQVLIHWDDEDLPPEWRPRIETIVDQILPGVAPIYADEVLRVYRVPRVQPEPFAYFATGWYDEEQDGVQHWRWMSAHSDMILVNPEPQAQRLTLTLRAESYAEGRELRLSLNGQPLYQRFVAAQPAQTELVLNLLVPPGEHRLSLAAPASLEQGETQRQLSIVLTDLHLRWQKIE</sequence>
<keyword evidence="2" id="KW-1133">Transmembrane helix</keyword>
<comment type="caution">
    <text evidence="3">The sequence shown here is derived from an EMBL/GenBank/DDBJ whole genome shotgun (WGS) entry which is preliminary data.</text>
</comment>
<feature type="region of interest" description="Disordered" evidence="1">
    <location>
        <begin position="232"/>
        <end position="257"/>
    </location>
</feature>
<evidence type="ECO:0008006" key="5">
    <source>
        <dbReference type="Google" id="ProtNLM"/>
    </source>
</evidence>
<accession>A0A2H3L693</accession>
<proteinExistence type="predicted"/>
<protein>
    <recommendedName>
        <fullName evidence="5">Membrane protein 6-pyruvoyl-tetrahydropterin synthase-related domain-containing protein</fullName>
    </recommendedName>
</protein>
<dbReference type="OrthoDB" id="138655at2"/>
<gene>
    <name evidence="3" type="ORF">A9Q02_09890</name>
</gene>
<evidence type="ECO:0000256" key="2">
    <source>
        <dbReference type="SAM" id="Phobius"/>
    </source>
</evidence>
<feature type="transmembrane region" description="Helical" evidence="2">
    <location>
        <begin position="110"/>
        <end position="132"/>
    </location>
</feature>
<feature type="transmembrane region" description="Helical" evidence="2">
    <location>
        <begin position="271"/>
        <end position="294"/>
    </location>
</feature>
<dbReference type="EMBL" id="LYXE01000041">
    <property type="protein sequence ID" value="PDW00488.1"/>
    <property type="molecule type" value="Genomic_DNA"/>
</dbReference>